<protein>
    <submittedName>
        <fullName evidence="1">Uncharacterized protein 49.3</fullName>
    </submittedName>
</protein>
<sequence>MYGGIMIELNEQTIFLGDGTEDDLEYKLYEYMVWLAKAEGIDFAVAHPYGENTVVIGGTAYEVQWQYVGLESEEFEEDEHGDWHPVGPWYWEHGEPDFEVSSWWCDR</sequence>
<accession>D7RM89</accession>
<dbReference type="GeneID" id="9384409"/>
<reference evidence="1 2" key="2">
    <citation type="journal article" date="2011" name="Virol. J.">
        <title>Sequence characteristics of T4-like bacteriophage IME08 benome termini revealed by high throughput sequencing.</title>
        <authorList>
            <person name="Jiang X."/>
            <person name="Jiang H."/>
            <person name="Li C."/>
            <person name="Wang S."/>
            <person name="Mi Z."/>
            <person name="An X."/>
            <person name="Chen J."/>
            <person name="Tong Y."/>
        </authorList>
    </citation>
    <scope>NUCLEOTIDE SEQUENCE [LARGE SCALE GENOMIC DNA]</scope>
</reference>
<dbReference type="OrthoDB" id="17816at10239"/>
<dbReference type="Proteomes" id="UP000201129">
    <property type="component" value="Segment"/>
</dbReference>
<evidence type="ECO:0000313" key="1">
    <source>
        <dbReference type="EMBL" id="ADI55405.1"/>
    </source>
</evidence>
<gene>
    <name evidence="1" type="primary">49.3</name>
</gene>
<name>D7RM89_9CAUD</name>
<organism evidence="1 2">
    <name type="scientific">Escherichia phage IME08</name>
    <dbReference type="NCBI Taxonomy" id="698728"/>
    <lineage>
        <taxon>Viruses</taxon>
        <taxon>Duplodnaviria</taxon>
        <taxon>Heunggongvirae</taxon>
        <taxon>Uroviricota</taxon>
        <taxon>Caudoviricetes</taxon>
        <taxon>Pantevenvirales</taxon>
        <taxon>Straboviridae</taxon>
        <taxon>Tevenvirinae</taxon>
        <taxon>Dhakavirus</taxon>
        <taxon>Dhakavirus ime08</taxon>
    </lineage>
</organism>
<reference evidence="1 2" key="1">
    <citation type="journal article" date="2011" name="Arch. Virol.">
        <title>The complete genome sequence of a novel T4-like bacteriophage, IME08.</title>
        <authorList>
            <person name="Jiang H."/>
            <person name="Jiang X."/>
            <person name="Wang S."/>
            <person name="Li C."/>
            <person name="Chen B."/>
            <person name="An X."/>
            <person name="Mi Z."/>
            <person name="Chen J."/>
            <person name="Tong Y."/>
        </authorList>
    </citation>
    <scope>NUCLEOTIDE SEQUENCE [LARGE SCALE GENOMIC DNA]</scope>
</reference>
<dbReference type="EMBL" id="HM071924">
    <property type="protein sequence ID" value="ADI55405.1"/>
    <property type="molecule type" value="Genomic_DNA"/>
</dbReference>
<proteinExistence type="predicted"/>
<dbReference type="RefSeq" id="YP_003734226.1">
    <property type="nucleotide sequence ID" value="NC_014260.1"/>
</dbReference>
<keyword evidence="2" id="KW-1185">Reference proteome</keyword>
<dbReference type="KEGG" id="vg:9384409"/>
<evidence type="ECO:0000313" key="2">
    <source>
        <dbReference type="Proteomes" id="UP000201129"/>
    </source>
</evidence>